<dbReference type="PANTHER" id="PTHR44196">
    <property type="entry name" value="DEHYDROGENASE/REDUCTASE SDR FAMILY MEMBER 7B"/>
    <property type="match status" value="1"/>
</dbReference>
<dbReference type="PANTHER" id="PTHR44196:SF1">
    <property type="entry name" value="DEHYDROGENASE_REDUCTASE SDR FAMILY MEMBER 7B"/>
    <property type="match status" value="1"/>
</dbReference>
<gene>
    <name evidence="6" type="ORF">PG986_011756</name>
</gene>
<feature type="transmembrane region" description="Helical" evidence="5">
    <location>
        <begin position="188"/>
        <end position="209"/>
    </location>
</feature>
<evidence type="ECO:0000256" key="3">
    <source>
        <dbReference type="ARBA" id="ARBA00023002"/>
    </source>
</evidence>
<keyword evidence="5" id="KW-0812">Transmembrane</keyword>
<keyword evidence="3" id="KW-0560">Oxidoreductase</keyword>
<dbReference type="PROSITE" id="PS00061">
    <property type="entry name" value="ADH_SHORT"/>
    <property type="match status" value="1"/>
</dbReference>
<comment type="caution">
    <text evidence="6">The sequence shown here is derived from an EMBL/GenBank/DDBJ whole genome shotgun (WGS) entry which is preliminary data.</text>
</comment>
<dbReference type="RefSeq" id="XP_066694674.1">
    <property type="nucleotide sequence ID" value="XM_066847978.1"/>
</dbReference>
<dbReference type="Proteomes" id="UP001391051">
    <property type="component" value="Unassembled WGS sequence"/>
</dbReference>
<feature type="transmembrane region" description="Helical" evidence="5">
    <location>
        <begin position="6"/>
        <end position="26"/>
    </location>
</feature>
<sequence>MPASSPSPLVTGAIAAAAVPAALYLAKRLAGPKTSKRAALVPTEERVCILGASSGLGRDLAKKYAARGAKVCLVARRAELIAALAKECGEEDGCIGIAADAAVAEDMVRVRERILQAWGGLDTLHICAGVSALQPVMDLTGAAPGEDVSAAGIQKVVEITGRAAQGNLVGPLVAALTFIPMLQRTSSYPAILLVSSLAAMVGAPTRALYGSTKASSLLLFQSLAVEHPGIAFTFLLPGTIEGNFRASAVDAGPVREVDPNKTGLKIDYVARRCMATVDAQTTGNIFLPFFPNFLAPLVYTLWPATVEKAARKKYNFEAA</sequence>
<dbReference type="Pfam" id="PF00106">
    <property type="entry name" value="adh_short"/>
    <property type="match status" value="1"/>
</dbReference>
<comment type="similarity">
    <text evidence="1">Belongs to the short-chain dehydrogenases/reductases (SDR) family.</text>
</comment>
<dbReference type="InterPro" id="IPR036291">
    <property type="entry name" value="NAD(P)-bd_dom_sf"/>
</dbReference>
<evidence type="ECO:0008006" key="8">
    <source>
        <dbReference type="Google" id="ProtNLM"/>
    </source>
</evidence>
<keyword evidence="7" id="KW-1185">Reference proteome</keyword>
<evidence type="ECO:0000313" key="7">
    <source>
        <dbReference type="Proteomes" id="UP001391051"/>
    </source>
</evidence>
<dbReference type="EMBL" id="JAQQWE010000008">
    <property type="protein sequence ID" value="KAK7942643.1"/>
    <property type="molecule type" value="Genomic_DNA"/>
</dbReference>
<evidence type="ECO:0000313" key="6">
    <source>
        <dbReference type="EMBL" id="KAK7942643.1"/>
    </source>
</evidence>
<dbReference type="GeneID" id="92081040"/>
<name>A0ABR1PY09_9PEZI</name>
<proteinExistence type="inferred from homology"/>
<evidence type="ECO:0000256" key="5">
    <source>
        <dbReference type="SAM" id="Phobius"/>
    </source>
</evidence>
<evidence type="ECO:0000256" key="4">
    <source>
        <dbReference type="ARBA" id="ARBA00037096"/>
    </source>
</evidence>
<dbReference type="SUPFAM" id="SSF51735">
    <property type="entry name" value="NAD(P)-binding Rossmann-fold domains"/>
    <property type="match status" value="1"/>
</dbReference>
<organism evidence="6 7">
    <name type="scientific">Apiospora aurea</name>
    <dbReference type="NCBI Taxonomy" id="335848"/>
    <lineage>
        <taxon>Eukaryota</taxon>
        <taxon>Fungi</taxon>
        <taxon>Dikarya</taxon>
        <taxon>Ascomycota</taxon>
        <taxon>Pezizomycotina</taxon>
        <taxon>Sordariomycetes</taxon>
        <taxon>Xylariomycetidae</taxon>
        <taxon>Amphisphaeriales</taxon>
        <taxon>Apiosporaceae</taxon>
        <taxon>Apiospora</taxon>
    </lineage>
</organism>
<dbReference type="InterPro" id="IPR020904">
    <property type="entry name" value="Sc_DH/Rdtase_CS"/>
</dbReference>
<keyword evidence="5" id="KW-1133">Transmembrane helix</keyword>
<evidence type="ECO:0000256" key="1">
    <source>
        <dbReference type="ARBA" id="ARBA00006484"/>
    </source>
</evidence>
<dbReference type="InterPro" id="IPR002347">
    <property type="entry name" value="SDR_fam"/>
</dbReference>
<dbReference type="Gene3D" id="3.40.50.720">
    <property type="entry name" value="NAD(P)-binding Rossmann-like Domain"/>
    <property type="match status" value="1"/>
</dbReference>
<evidence type="ECO:0000256" key="2">
    <source>
        <dbReference type="ARBA" id="ARBA00022857"/>
    </source>
</evidence>
<comment type="function">
    <text evidence="4">Putative oxidoreductase.</text>
</comment>
<reference evidence="6 7" key="1">
    <citation type="submission" date="2023-01" db="EMBL/GenBank/DDBJ databases">
        <title>Analysis of 21 Apiospora genomes using comparative genomics revels a genus with tremendous synthesis potential of carbohydrate active enzymes and secondary metabolites.</title>
        <authorList>
            <person name="Sorensen T."/>
        </authorList>
    </citation>
    <scope>NUCLEOTIDE SEQUENCE [LARGE SCALE GENOMIC DNA]</scope>
    <source>
        <strain evidence="6 7">CBS 24483</strain>
    </source>
</reference>
<dbReference type="PRINTS" id="PR00081">
    <property type="entry name" value="GDHRDH"/>
</dbReference>
<accession>A0ABR1PY09</accession>
<keyword evidence="2" id="KW-0521">NADP</keyword>
<protein>
    <recommendedName>
        <fullName evidence="8">NAD(P)-binding protein</fullName>
    </recommendedName>
</protein>
<keyword evidence="5" id="KW-0472">Membrane</keyword>